<dbReference type="InterPro" id="IPR017853">
    <property type="entry name" value="GH"/>
</dbReference>
<dbReference type="InterPro" id="IPR045857">
    <property type="entry name" value="O16G_dom_2"/>
</dbReference>
<dbReference type="InterPro" id="IPR006047">
    <property type="entry name" value="GH13_cat_dom"/>
</dbReference>
<dbReference type="Gene3D" id="3.90.400.10">
    <property type="entry name" value="Oligo-1,6-glucosidase, Domain 2"/>
    <property type="match status" value="1"/>
</dbReference>
<dbReference type="GO" id="GO:0005975">
    <property type="term" value="P:carbohydrate metabolic process"/>
    <property type="evidence" value="ECO:0007669"/>
    <property type="project" value="InterPro"/>
</dbReference>
<dbReference type="NCBIfam" id="TIGR02456">
    <property type="entry name" value="treS_nterm"/>
    <property type="match status" value="1"/>
</dbReference>
<dbReference type="Pfam" id="PF00128">
    <property type="entry name" value="Alpha-amylase"/>
    <property type="match status" value="2"/>
</dbReference>
<dbReference type="Proteomes" id="UP000324800">
    <property type="component" value="Unassembled WGS sequence"/>
</dbReference>
<dbReference type="SUPFAM" id="SSF51445">
    <property type="entry name" value="(Trans)glycosidases"/>
    <property type="match status" value="1"/>
</dbReference>
<keyword evidence="5" id="KW-0808">Transferase</keyword>
<dbReference type="OrthoDB" id="1740265at2759"/>
<dbReference type="CDD" id="cd11334">
    <property type="entry name" value="AmyAc_TreS"/>
    <property type="match status" value="1"/>
</dbReference>
<dbReference type="SMART" id="SM00642">
    <property type="entry name" value="Aamy"/>
    <property type="match status" value="1"/>
</dbReference>
<comment type="caution">
    <text evidence="5">The sequence shown here is derived from an EMBL/GenBank/DDBJ whole genome shotgun (WGS) entry which is preliminary data.</text>
</comment>
<dbReference type="PANTHER" id="PTHR10357">
    <property type="entry name" value="ALPHA-AMYLASE FAMILY MEMBER"/>
    <property type="match status" value="1"/>
</dbReference>
<evidence type="ECO:0000259" key="4">
    <source>
        <dbReference type="SMART" id="SM00642"/>
    </source>
</evidence>
<evidence type="ECO:0000313" key="5">
    <source>
        <dbReference type="EMBL" id="KAA6393219.1"/>
    </source>
</evidence>
<reference evidence="5 6" key="1">
    <citation type="submission" date="2019-03" db="EMBL/GenBank/DDBJ databases">
        <title>Single cell metagenomics reveals metabolic interactions within the superorganism composed of flagellate Streblomastix strix and complex community of Bacteroidetes bacteria on its surface.</title>
        <authorList>
            <person name="Treitli S.C."/>
            <person name="Kolisko M."/>
            <person name="Husnik F."/>
            <person name="Keeling P."/>
            <person name="Hampl V."/>
        </authorList>
    </citation>
    <scope>NUCLEOTIDE SEQUENCE [LARGE SCALE GENOMIC DNA]</scope>
    <source>
        <strain evidence="5">ST1C</strain>
    </source>
</reference>
<dbReference type="InterPro" id="IPR012810">
    <property type="entry name" value="TreS/a-amylase_N"/>
</dbReference>
<keyword evidence="3" id="KW-0413">Isomerase</keyword>
<proteinExistence type="predicted"/>
<dbReference type="GO" id="GO:0016853">
    <property type="term" value="F:isomerase activity"/>
    <property type="evidence" value="ECO:0007669"/>
    <property type="project" value="UniProtKB-KW"/>
</dbReference>
<accession>A0A5J4WFT2</accession>
<dbReference type="GO" id="GO:0016740">
    <property type="term" value="F:transferase activity"/>
    <property type="evidence" value="ECO:0007669"/>
    <property type="project" value="UniProtKB-KW"/>
</dbReference>
<dbReference type="PANTHER" id="PTHR10357:SF219">
    <property type="entry name" value="MALTOSE ALPHA-D-GLUCOSYLTRANSFERASE"/>
    <property type="match status" value="1"/>
</dbReference>
<organism evidence="5 6">
    <name type="scientific">Streblomastix strix</name>
    <dbReference type="NCBI Taxonomy" id="222440"/>
    <lineage>
        <taxon>Eukaryota</taxon>
        <taxon>Metamonada</taxon>
        <taxon>Preaxostyla</taxon>
        <taxon>Oxymonadida</taxon>
        <taxon>Streblomastigidae</taxon>
        <taxon>Streblomastix</taxon>
    </lineage>
</organism>
<dbReference type="EMBL" id="SNRW01002300">
    <property type="protein sequence ID" value="KAA6393219.1"/>
    <property type="molecule type" value="Genomic_DNA"/>
</dbReference>
<evidence type="ECO:0000256" key="2">
    <source>
        <dbReference type="ARBA" id="ARBA00022837"/>
    </source>
</evidence>
<sequence>MFKSPISYKPDEELFSPITKHTNEQDPLWYKHAVLYEVHVRAFCDSNEDGKGDFQGLAEKIPYLRKLGVTCLWLLPFFDSPLKDDGYDIRDYYKVHPDFGDIDDFKWFLKVAHSNGLRVVIELIMNHTSDQHFWFQESKKDKIDKVTGEINKYRDYYVWNKDDNRYLGTRIIFIDTEKSNWSYDEQRGEYYWHRFFSHQPDLNYDNEDVEKEMIEVARYWLKLGVDGFRADAVPYLYEREGTSNENLPETHQFFKRLRAIMDKEYPGTILLSEANQLPKEASQYFGVGDEFHLSFNFPVMPRLFIALRKQDRTPIVEVMNQTPDIPQNCQWVIFLRNHDELTLEMVSPEDRDYMWAEFAKDIRMRCNLGIRRRLFPLLDGHRQEVELLNALLLSLPGSPVIYYGDEIGMGDNVYLGDRNGVRTPMQWSIDRNGGFSRADPPLLYLPINSDPLYGYQSVNVEQQERLKYSFLNWMRSIIQVRQKHKGSLVFCNPECNIHILSFLRILPYSPFPSTNIVPSSEVIAPMQSNTIVNEETLIGPSLTRQLI</sequence>
<keyword evidence="2" id="KW-0106">Calcium</keyword>
<dbReference type="AlphaFoldDB" id="A0A5J4WFT2"/>
<dbReference type="Gene3D" id="3.20.20.80">
    <property type="entry name" value="Glycosidases"/>
    <property type="match status" value="1"/>
</dbReference>
<dbReference type="GO" id="GO:0046872">
    <property type="term" value="F:metal ion binding"/>
    <property type="evidence" value="ECO:0007669"/>
    <property type="project" value="UniProtKB-KW"/>
</dbReference>
<keyword evidence="1" id="KW-0479">Metal-binding</keyword>
<gene>
    <name evidence="5" type="ORF">EZS28_011252</name>
</gene>
<name>A0A5J4WFT2_9EUKA</name>
<protein>
    <submittedName>
        <fullName evidence="5">Maltose alpha-D-glucosyltransferase/ alpha-amylase</fullName>
    </submittedName>
</protein>
<evidence type="ECO:0000313" key="6">
    <source>
        <dbReference type="Proteomes" id="UP000324800"/>
    </source>
</evidence>
<feature type="domain" description="Glycosyl hydrolase family 13 catalytic" evidence="4">
    <location>
        <begin position="37"/>
        <end position="437"/>
    </location>
</feature>
<evidence type="ECO:0000256" key="1">
    <source>
        <dbReference type="ARBA" id="ARBA00022723"/>
    </source>
</evidence>
<evidence type="ECO:0000256" key="3">
    <source>
        <dbReference type="ARBA" id="ARBA00023235"/>
    </source>
</evidence>
<dbReference type="FunFam" id="3.20.20.80:FF:000055">
    <property type="entry name" value="Trehalose synthase"/>
    <property type="match status" value="1"/>
</dbReference>